<dbReference type="RefSeq" id="WP_130232302.1">
    <property type="nucleotide sequence ID" value="NZ_BMEF01000001.1"/>
</dbReference>
<accession>A0A5C2H2Y9</accession>
<dbReference type="OrthoDB" id="5372609at2"/>
<dbReference type="Proteomes" id="UP000322726">
    <property type="component" value="Chromosome"/>
</dbReference>
<dbReference type="GO" id="GO:0046677">
    <property type="term" value="P:response to antibiotic"/>
    <property type="evidence" value="ECO:0007669"/>
    <property type="project" value="UniProtKB-KW"/>
</dbReference>
<dbReference type="EC" id="3.5.2.6" evidence="2"/>
<dbReference type="SMART" id="SM00671">
    <property type="entry name" value="SEL1"/>
    <property type="match status" value="2"/>
</dbReference>
<keyword evidence="6" id="KW-1185">Reference proteome</keyword>
<dbReference type="InterPro" id="IPR011990">
    <property type="entry name" value="TPR-like_helical_dom_sf"/>
</dbReference>
<evidence type="ECO:0000256" key="4">
    <source>
        <dbReference type="ARBA" id="ARBA00023251"/>
    </source>
</evidence>
<dbReference type="SUPFAM" id="SSF81901">
    <property type="entry name" value="HCP-like"/>
    <property type="match status" value="1"/>
</dbReference>
<protein>
    <recommendedName>
        <fullName evidence="2">beta-lactamase</fullName>
        <ecNumber evidence="2">3.5.2.6</ecNumber>
    </recommendedName>
</protein>
<dbReference type="KEGG" id="apai:APAC_0157"/>
<reference evidence="6" key="1">
    <citation type="submission" date="2019-09" db="EMBL/GenBank/DDBJ databases">
        <title>Complete genome sequencing of four Arcobacter species reveals a diverse suite of mobile elements.</title>
        <authorList>
            <person name="On S.L.W."/>
            <person name="Miller W.G."/>
            <person name="Biggs P."/>
            <person name="Cornelius A."/>
            <person name="Vandamme P."/>
        </authorList>
    </citation>
    <scope>NUCLEOTIDE SEQUENCE [LARGE SCALE GENOMIC DNA]</scope>
    <source>
        <strain evidence="6">LMG 26638</strain>
    </source>
</reference>
<dbReference type="Gene3D" id="1.25.40.10">
    <property type="entry name" value="Tetratricopeptide repeat domain"/>
    <property type="match status" value="1"/>
</dbReference>
<evidence type="ECO:0000313" key="5">
    <source>
        <dbReference type="EMBL" id="QEP33327.1"/>
    </source>
</evidence>
<keyword evidence="4" id="KW-0046">Antibiotic resistance</keyword>
<dbReference type="GO" id="GO:0008800">
    <property type="term" value="F:beta-lactamase activity"/>
    <property type="evidence" value="ECO:0007669"/>
    <property type="project" value="UniProtKB-EC"/>
</dbReference>
<dbReference type="EMBL" id="CP035928">
    <property type="protein sequence ID" value="QEP33327.1"/>
    <property type="molecule type" value="Genomic_DNA"/>
</dbReference>
<keyword evidence="3" id="KW-1015">Disulfide bond</keyword>
<gene>
    <name evidence="5" type="ORF">APAC_0157</name>
</gene>
<sequence length="583" mass="69256">MNQNNLFKISIRIFLVLILFPTFTFAYYHSVINPKKLNVSYGFEKGNYKIHLKETNYLSFKSATGFSFYLPSYVTDFRIEFLRSSSKGLIYGALGRSRNVDFTNVIKPSLDNLDYFQTNPKDNKKQLNHLNNGQKIYYDARTSLVFEANNLSSNRYLNRSYFFTFDKTKDAKALKNLAYSYYLILDKSKVDSYVKRNFQILDYEKKEFQLLHTYLNNLLNKRNIKKESIKKEKKVAVIKTKPKKVVPAKKQIYLNRTKIVFMKEFEYKKFQFKINNDTSKIEIKKQLDELYKKITHLKNAHEKRVLNINYEKDFRVLNAIESLKEELILVSRLLEDFNFVDSRIDYTLNYDLYKKIYESIGVHKSNIDSLLSFLPKEKLVTYNQSDLNLIDYNFTKNSLENIIKLVETTKEENSDFSMNCYNNLEKFNEKCMNYKGYYDNFIQSNINNLKIPKKEFLLKYSDSKILNNIAVYYYKNLDLELSEFYLLEALKKAKTESVKELINFNMGILNLFINSDKSKILAVKYFEKTKLKEAYYNLGISYYNGFGVRENDKKAFNYFKKASDMNLNIAKENYEKMLKMGFK</sequence>
<evidence type="ECO:0000256" key="1">
    <source>
        <dbReference type="ARBA" id="ARBA00001526"/>
    </source>
</evidence>
<evidence type="ECO:0000256" key="3">
    <source>
        <dbReference type="ARBA" id="ARBA00023157"/>
    </source>
</evidence>
<proteinExistence type="predicted"/>
<dbReference type="Pfam" id="PF08238">
    <property type="entry name" value="Sel1"/>
    <property type="match status" value="1"/>
</dbReference>
<evidence type="ECO:0000313" key="6">
    <source>
        <dbReference type="Proteomes" id="UP000322726"/>
    </source>
</evidence>
<reference evidence="5 6" key="2">
    <citation type="submission" date="2019-09" db="EMBL/GenBank/DDBJ databases">
        <title>Complete genome sequencing of four Arcobacter species reveals a diverse suite of mobile elements.</title>
        <authorList>
            <person name="Miller W.G."/>
            <person name="Yee E."/>
            <person name="Bono J.L."/>
        </authorList>
    </citation>
    <scope>NUCLEOTIDE SEQUENCE [LARGE SCALE GENOMIC DNA]</scope>
    <source>
        <strain evidence="5 6">LMG 26638</strain>
    </source>
</reference>
<name>A0A5C2H2Y9_9BACT</name>
<reference evidence="5 6" key="3">
    <citation type="submission" date="2019-09" db="EMBL/GenBank/DDBJ databases">
        <title>Taxonomic note: a critical rebuttal of the proposed division of the genus Arcobacter into six genera, emended descriptions of Arcobacter anaerophilus and the genus Arcobacter, and an assessment of genus-level boundaries for Epsilonproteobacteria using in silico genomic comparator tools.</title>
        <authorList>
            <person name="On S.L.W."/>
            <person name="Miller W.G."/>
            <person name="Biggs P."/>
            <person name="Cornelius A."/>
            <person name="Vandamme P."/>
        </authorList>
    </citation>
    <scope>NUCLEOTIDE SEQUENCE [LARGE SCALE GENOMIC DNA]</scope>
    <source>
        <strain evidence="5 6">LMG 26638</strain>
    </source>
</reference>
<dbReference type="AlphaFoldDB" id="A0A5C2H2Y9"/>
<comment type="catalytic activity">
    <reaction evidence="1">
        <text>a beta-lactam + H2O = a substituted beta-amino acid</text>
        <dbReference type="Rhea" id="RHEA:20401"/>
        <dbReference type="ChEBI" id="CHEBI:15377"/>
        <dbReference type="ChEBI" id="CHEBI:35627"/>
        <dbReference type="ChEBI" id="CHEBI:140347"/>
        <dbReference type="EC" id="3.5.2.6"/>
    </reaction>
</comment>
<dbReference type="InterPro" id="IPR006597">
    <property type="entry name" value="Sel1-like"/>
</dbReference>
<evidence type="ECO:0000256" key="2">
    <source>
        <dbReference type="ARBA" id="ARBA00012865"/>
    </source>
</evidence>
<organism evidence="5 6">
    <name type="scientific">Malaciobacter pacificus</name>
    <dbReference type="NCBI Taxonomy" id="1080223"/>
    <lineage>
        <taxon>Bacteria</taxon>
        <taxon>Pseudomonadati</taxon>
        <taxon>Campylobacterota</taxon>
        <taxon>Epsilonproteobacteria</taxon>
        <taxon>Campylobacterales</taxon>
        <taxon>Arcobacteraceae</taxon>
        <taxon>Malaciobacter</taxon>
    </lineage>
</organism>